<feature type="disulfide bond" evidence="1">
    <location>
        <begin position="28"/>
        <end position="251"/>
    </location>
</feature>
<dbReference type="EMBL" id="PGCI01000605">
    <property type="protein sequence ID" value="PLW24692.1"/>
    <property type="molecule type" value="Genomic_DNA"/>
</dbReference>
<feature type="disulfide bond" evidence="1">
    <location>
        <begin position="79"/>
        <end position="89"/>
    </location>
</feature>
<keyword evidence="1" id="KW-1015">Disulfide bond</keyword>
<evidence type="ECO:0000256" key="1">
    <source>
        <dbReference type="PIRSR" id="PIRSR002703-1"/>
    </source>
</evidence>
<feature type="disulfide bond" evidence="1">
    <location>
        <begin position="160"/>
        <end position="177"/>
    </location>
</feature>
<dbReference type="Gene3D" id="2.60.110.10">
    <property type="entry name" value="Thaumatin"/>
    <property type="match status" value="1"/>
</dbReference>
<dbReference type="SUPFAM" id="SSF49870">
    <property type="entry name" value="Osmotin, thaumatin-like protein"/>
    <property type="match status" value="1"/>
</dbReference>
<dbReference type="AlphaFoldDB" id="A0A2N5TGQ3"/>
<dbReference type="OrthoDB" id="2495071at2759"/>
<accession>A0A2N5TGQ3</accession>
<feature type="chain" id="PRO_5015083725" description="Thaumatin-like protein" evidence="2">
    <location>
        <begin position="20"/>
        <end position="253"/>
    </location>
</feature>
<evidence type="ECO:0008006" key="8">
    <source>
        <dbReference type="Google" id="ProtNLM"/>
    </source>
</evidence>
<evidence type="ECO:0000313" key="4">
    <source>
        <dbReference type="EMBL" id="PLW24692.1"/>
    </source>
</evidence>
<dbReference type="FunFam" id="2.60.110.10:FF:000011">
    <property type="entry name" value="Thaumatin family protein"/>
    <property type="match status" value="1"/>
</dbReference>
<proteinExistence type="predicted"/>
<gene>
    <name evidence="3" type="ORF">PCANC_21057</name>
    <name evidence="5" type="ORF">PCASD_00101</name>
    <name evidence="4" type="ORF">PCASD_07588</name>
</gene>
<dbReference type="EMBL" id="PGCJ01001200">
    <property type="protein sequence ID" value="PLW07818.1"/>
    <property type="molecule type" value="Genomic_DNA"/>
</dbReference>
<evidence type="ECO:0000256" key="2">
    <source>
        <dbReference type="SAM" id="SignalP"/>
    </source>
</evidence>
<feature type="disulfide bond" evidence="1">
    <location>
        <begin position="196"/>
        <end position="206"/>
    </location>
</feature>
<sequence>MNQVFIVIVQCILACNTLARTFTIQNNCPYTIWPAYFTNPDSPAKITSQPAGWEAKQNAPVKFDVPDGWAGRFWGRRNCDFSKSGPDSCLTGGCNGGLVCDSATGTGVPPATLAEFKLNGDGGKDFYDVSNVDGSNLPVKIDNNKGCPTPSCTVDLNTGCPDDRLKVTDGSKVTIGCRSACQANLDGNNKDSPNCCTGSHNTAATCPKDGVQFYSFFKTNCPDAYAYAYDESSASALWTCDQKPDYTITFCPQ</sequence>
<dbReference type="PIRSF" id="PIRSF002703">
    <property type="entry name" value="Thaumatin"/>
    <property type="match status" value="1"/>
</dbReference>
<dbReference type="InterPro" id="IPR001938">
    <property type="entry name" value="Thaumatin"/>
</dbReference>
<dbReference type="Pfam" id="PF00314">
    <property type="entry name" value="Thaumatin"/>
    <property type="match status" value="1"/>
</dbReference>
<dbReference type="STRING" id="200324.A0A2N5TGQ3"/>
<keyword evidence="6" id="KW-1185">Reference proteome</keyword>
<dbReference type="PROSITE" id="PS51367">
    <property type="entry name" value="THAUMATIN_2"/>
    <property type="match status" value="1"/>
</dbReference>
<feature type="disulfide bond" evidence="1">
    <location>
        <begin position="181"/>
        <end position="195"/>
    </location>
</feature>
<dbReference type="SMART" id="SM00205">
    <property type="entry name" value="THN"/>
    <property type="match status" value="1"/>
</dbReference>
<evidence type="ECO:0000313" key="5">
    <source>
        <dbReference type="EMBL" id="PLW52454.1"/>
    </source>
</evidence>
<dbReference type="InterPro" id="IPR037176">
    <property type="entry name" value="Osmotin/thaumatin-like_sf"/>
</dbReference>
<evidence type="ECO:0000313" key="6">
    <source>
        <dbReference type="Proteomes" id="UP000235388"/>
    </source>
</evidence>
<dbReference type="EMBL" id="PGCI01000001">
    <property type="protein sequence ID" value="PLW52454.1"/>
    <property type="molecule type" value="Genomic_DNA"/>
</dbReference>
<keyword evidence="2" id="KW-0732">Signal</keyword>
<reference evidence="6 7" key="1">
    <citation type="submission" date="2017-11" db="EMBL/GenBank/DDBJ databases">
        <title>De novo assembly and phasing of dikaryotic genomes from two isolates of Puccinia coronata f. sp. avenae, the causal agent of oat crown rust.</title>
        <authorList>
            <person name="Miller M.E."/>
            <person name="Zhang Y."/>
            <person name="Omidvar V."/>
            <person name="Sperschneider J."/>
            <person name="Schwessinger B."/>
            <person name="Raley C."/>
            <person name="Palmer J.M."/>
            <person name="Garnica D."/>
            <person name="Upadhyaya N."/>
            <person name="Rathjen J."/>
            <person name="Taylor J.M."/>
            <person name="Park R.F."/>
            <person name="Dodds P.N."/>
            <person name="Hirsch C.D."/>
            <person name="Kianian S.F."/>
            <person name="Figueroa M."/>
        </authorList>
    </citation>
    <scope>NUCLEOTIDE SEQUENCE [LARGE SCALE GENOMIC DNA]</scope>
    <source>
        <strain evidence="3">12NC29</strain>
        <strain evidence="4">12SD80</strain>
    </source>
</reference>
<evidence type="ECO:0000313" key="3">
    <source>
        <dbReference type="EMBL" id="PLW07818.1"/>
    </source>
</evidence>
<name>A0A2N5TGQ3_9BASI</name>
<dbReference type="Proteomes" id="UP000235392">
    <property type="component" value="Unassembled WGS sequence"/>
</dbReference>
<feature type="disulfide bond" evidence="1">
    <location>
        <begin position="147"/>
        <end position="240"/>
    </location>
</feature>
<dbReference type="Proteomes" id="UP000235388">
    <property type="component" value="Unassembled WGS sequence"/>
</dbReference>
<feature type="disulfide bond" evidence="1">
    <location>
        <begin position="152"/>
        <end position="221"/>
    </location>
</feature>
<evidence type="ECO:0000313" key="7">
    <source>
        <dbReference type="Proteomes" id="UP000235392"/>
    </source>
</evidence>
<feature type="disulfide bond" evidence="1">
    <location>
        <begin position="94"/>
        <end position="100"/>
    </location>
</feature>
<organism evidence="4 7">
    <name type="scientific">Puccinia coronata f. sp. avenae</name>
    <dbReference type="NCBI Taxonomy" id="200324"/>
    <lineage>
        <taxon>Eukaryota</taxon>
        <taxon>Fungi</taxon>
        <taxon>Dikarya</taxon>
        <taxon>Basidiomycota</taxon>
        <taxon>Pucciniomycotina</taxon>
        <taxon>Pucciniomycetes</taxon>
        <taxon>Pucciniales</taxon>
        <taxon>Pucciniaceae</taxon>
        <taxon>Puccinia</taxon>
    </lineage>
</organism>
<comment type="caution">
    <text evidence="4">The sequence shown here is derived from an EMBL/GenBank/DDBJ whole genome shotgun (WGS) entry which is preliminary data.</text>
</comment>
<dbReference type="PANTHER" id="PTHR31048">
    <property type="entry name" value="OS03G0233200 PROTEIN"/>
    <property type="match status" value="1"/>
</dbReference>
<protein>
    <recommendedName>
        <fullName evidence="8">Thaumatin-like protein</fullName>
    </recommendedName>
</protein>
<dbReference type="PRINTS" id="PR00347">
    <property type="entry name" value="THAUMATIN"/>
</dbReference>
<feature type="signal peptide" evidence="2">
    <location>
        <begin position="1"/>
        <end position="19"/>
    </location>
</feature>